<evidence type="ECO:0000256" key="6">
    <source>
        <dbReference type="ARBA" id="ARBA00022692"/>
    </source>
</evidence>
<dbReference type="GO" id="GO:0005789">
    <property type="term" value="C:endoplasmic reticulum membrane"/>
    <property type="evidence" value="ECO:0007669"/>
    <property type="project" value="UniProtKB-SubCell"/>
</dbReference>
<evidence type="ECO:0000256" key="11">
    <source>
        <dbReference type="ARBA" id="ARBA00048899"/>
    </source>
</evidence>
<proteinExistence type="inferred from homology"/>
<comment type="catalytic activity">
    <reaction evidence="11">
        <text>an alpha-D-Man-(1-&gt;2)-alpha-D-Man-(1-&gt;2)-alpha-D-Man-(1-&gt;3)-[alpha-D-Man-(1-&gt;2)-alpha-D-Man-(1-&gt;3)-alpha-D-Man-(1-&gt;6)]-beta-D-Man-(1-&gt;4)-beta-D-GlcNAc-(1-&gt;4)-alpha-D-GlcNAc-diphospho-di-trans,poly-cis-dolichol + a di-trans,poly-cis-dolichyl beta-D-mannosyl phosphate = an alpha-D-Man-(1-&gt;2)-alpha-D-Man-(1-&gt;2)-alpha-D-Man-(1-&gt;3)-[alpha-D-Man-(1-&gt;2)-alpha-D-Man-(1-&gt;3)-[alpha-D-Man-(1-&gt;6)]-alpha-D-Man-(1-&gt;6)]-beta-D-Man-(1-&gt;4)-beta-D-GlcNAc-(1-&gt;4)-alpha-D-GlcNAc-diphospho-di-trans,poly-cis-dolichol + a di-trans,poly-cis-dolichyl phosphate + H(+)</text>
        <dbReference type="Rhea" id="RHEA:29535"/>
        <dbReference type="Rhea" id="RHEA-COMP:19498"/>
        <dbReference type="Rhea" id="RHEA-COMP:19501"/>
        <dbReference type="Rhea" id="RHEA-COMP:19518"/>
        <dbReference type="Rhea" id="RHEA-COMP:19519"/>
        <dbReference type="ChEBI" id="CHEBI:15378"/>
        <dbReference type="ChEBI" id="CHEBI:57683"/>
        <dbReference type="ChEBI" id="CHEBI:58211"/>
        <dbReference type="ChEBI" id="CHEBI:132517"/>
        <dbReference type="ChEBI" id="CHEBI:132519"/>
        <dbReference type="EC" id="2.4.1.260"/>
    </reaction>
    <physiologicalReaction direction="left-to-right" evidence="11">
        <dbReference type="Rhea" id="RHEA:29536"/>
    </physiologicalReaction>
</comment>
<reference evidence="14" key="1">
    <citation type="submission" date="2016-02" db="EMBL/GenBank/DDBJ databases">
        <title>Comparative genomics of biotechnologically important yeasts.</title>
        <authorList>
            <consortium name="DOE Joint Genome Institute"/>
            <person name="Riley R."/>
            <person name="Haridas S."/>
            <person name="Wolfe K.H."/>
            <person name="Lopes M.R."/>
            <person name="Hittinger C.T."/>
            <person name="Goker M."/>
            <person name="Salamov A."/>
            <person name="Wisecaver J."/>
            <person name="Long T.M."/>
            <person name="Aerts A.L."/>
            <person name="Barry K."/>
            <person name="Choi C."/>
            <person name="Clum A."/>
            <person name="Coughlan A.Y."/>
            <person name="Deshpande S."/>
            <person name="Douglass A.P."/>
            <person name="Hanson S.J."/>
            <person name="Klenk H.-P."/>
            <person name="Labutti K."/>
            <person name="Lapidus A."/>
            <person name="Lindquist E."/>
            <person name="Lipzen A."/>
            <person name="Meier-Kolthoff J.P."/>
            <person name="Ohm R.A."/>
            <person name="Otillar R.P."/>
            <person name="Pangilinan J."/>
            <person name="Peng Y."/>
            <person name="Rokas A."/>
            <person name="Rosa C.A."/>
            <person name="Scheuner C."/>
            <person name="Sibirny A.A."/>
            <person name="Slot J.C."/>
            <person name="Stielow J.B."/>
            <person name="Sun H."/>
            <person name="Kurtzman C.P."/>
            <person name="Blackwell M."/>
            <person name="Jeffries T.W."/>
            <person name="Grigoriev I.V."/>
        </authorList>
    </citation>
    <scope>NUCLEOTIDE SEQUENCE [LARGE SCALE GENOMIC DNA]</scope>
    <source>
        <strain evidence="14">NRRL Y-17796</strain>
    </source>
</reference>
<evidence type="ECO:0000256" key="2">
    <source>
        <dbReference type="ARBA" id="ARBA00004922"/>
    </source>
</evidence>
<comment type="similarity">
    <text evidence="3 12">Belongs to the glycosyltransferase 22 family.</text>
</comment>
<evidence type="ECO:0000256" key="12">
    <source>
        <dbReference type="RuleBase" id="RU363075"/>
    </source>
</evidence>
<keyword evidence="9 12" id="KW-0472">Membrane</keyword>
<evidence type="ECO:0000256" key="1">
    <source>
        <dbReference type="ARBA" id="ARBA00004477"/>
    </source>
</evidence>
<evidence type="ECO:0000256" key="3">
    <source>
        <dbReference type="ARBA" id="ARBA00007063"/>
    </source>
</evidence>
<feature type="transmembrane region" description="Helical" evidence="12">
    <location>
        <begin position="64"/>
        <end position="80"/>
    </location>
</feature>
<protein>
    <recommendedName>
        <fullName evidence="12">Mannosyltransferase</fullName>
        <ecNumber evidence="12">2.4.1.-</ecNumber>
    </recommendedName>
</protein>
<dbReference type="EMBL" id="KV453841">
    <property type="protein sequence ID" value="ODV92392.1"/>
    <property type="molecule type" value="Genomic_DNA"/>
</dbReference>
<evidence type="ECO:0000256" key="8">
    <source>
        <dbReference type="ARBA" id="ARBA00022989"/>
    </source>
</evidence>
<feature type="transmembrane region" description="Helical" evidence="12">
    <location>
        <begin position="12"/>
        <end position="28"/>
    </location>
</feature>
<evidence type="ECO:0000313" key="13">
    <source>
        <dbReference type="EMBL" id="ODV92392.1"/>
    </source>
</evidence>
<keyword evidence="14" id="KW-1185">Reference proteome</keyword>
<evidence type="ECO:0000256" key="4">
    <source>
        <dbReference type="ARBA" id="ARBA00022676"/>
    </source>
</evidence>
<feature type="transmembrane region" description="Helical" evidence="12">
    <location>
        <begin position="180"/>
        <end position="200"/>
    </location>
</feature>
<organism evidence="13 14">
    <name type="scientific">Tortispora caseinolytica NRRL Y-17796</name>
    <dbReference type="NCBI Taxonomy" id="767744"/>
    <lineage>
        <taxon>Eukaryota</taxon>
        <taxon>Fungi</taxon>
        <taxon>Dikarya</taxon>
        <taxon>Ascomycota</taxon>
        <taxon>Saccharomycotina</taxon>
        <taxon>Trigonopsidomycetes</taxon>
        <taxon>Trigonopsidales</taxon>
        <taxon>Trigonopsidaceae</taxon>
        <taxon>Tortispora</taxon>
    </lineage>
</organism>
<dbReference type="GO" id="GO:0052917">
    <property type="term" value="F:dol-P-Man:Man(7)GlcNAc(2)-PP-Dol alpha-1,6-mannosyltransferase activity"/>
    <property type="evidence" value="ECO:0007669"/>
    <property type="project" value="UniProtKB-EC"/>
</dbReference>
<accession>A0A1E4TKX6</accession>
<dbReference type="UniPathway" id="UPA00378"/>
<evidence type="ECO:0000313" key="14">
    <source>
        <dbReference type="Proteomes" id="UP000095023"/>
    </source>
</evidence>
<dbReference type="OrthoDB" id="19039at2759"/>
<evidence type="ECO:0000256" key="7">
    <source>
        <dbReference type="ARBA" id="ARBA00022824"/>
    </source>
</evidence>
<dbReference type="PANTHER" id="PTHR22760">
    <property type="entry name" value="GLYCOSYLTRANSFERASE"/>
    <property type="match status" value="1"/>
</dbReference>
<feature type="transmembrane region" description="Helical" evidence="12">
    <location>
        <begin position="264"/>
        <end position="282"/>
    </location>
</feature>
<sequence length="458" mass="51012">MGVSGLDLQAAARACLGAFNAIGMIYFYNTVKTVYNASTANWYILLQLSQFHMIFYASRTLPNFMAFPFVWISLALLLKNKHKRAISLLVFAGVTLRAELLALAGTITLATTFDNYKKLKLLIKTAAITGIAASFVTVAIDSYFWRQPFIFPELYSFLFNIVAQKNNEWGVQPFGAYFQLYLPLLLANPATLALAVFSVTRNSKLNRLIYAATAYTALYSFIGHKEWRFIVYIVPIITLAAADGVQSVPLVIPGASGQRLFKPVLAAVTGLAFIASLFKAYASSYNYPGGYALQAVNQMAPAEMPVAVYMDVFTCMTGATKFGQSNEPTWTYYKTEKEEDFREEWNKGLYDFALVSAASEPYALILNSTDSWVLRHIVIAMHGVSIDPLKQFAQQILTERSFKGYETLVDRTLTLGDSIYVYERVHSAGDISAWYCQQCRSKDPERIVAGDAGIANFM</sequence>
<dbReference type="AlphaFoldDB" id="A0A1E4TKX6"/>
<keyword evidence="7 12" id="KW-0256">Endoplasmic reticulum</keyword>
<keyword evidence="5 13" id="KW-0808">Transferase</keyword>
<gene>
    <name evidence="13" type="ORF">CANCADRAFT_30558</name>
</gene>
<dbReference type="GO" id="GO:0006487">
    <property type="term" value="P:protein N-linked glycosylation"/>
    <property type="evidence" value="ECO:0007669"/>
    <property type="project" value="TreeGrafter"/>
</dbReference>
<comment type="subcellular location">
    <subcellularLocation>
        <location evidence="1 12">Endoplasmic reticulum membrane</location>
        <topology evidence="1 12">Multi-pass membrane protein</topology>
    </subcellularLocation>
</comment>
<feature type="transmembrane region" description="Helical" evidence="12">
    <location>
        <begin position="229"/>
        <end position="252"/>
    </location>
</feature>
<evidence type="ECO:0000256" key="9">
    <source>
        <dbReference type="ARBA" id="ARBA00023136"/>
    </source>
</evidence>
<dbReference type="InterPro" id="IPR005599">
    <property type="entry name" value="GPI_mannosylTrfase"/>
</dbReference>
<dbReference type="Pfam" id="PF03901">
    <property type="entry name" value="Glyco_transf_22"/>
    <property type="match status" value="1"/>
</dbReference>
<feature type="transmembrane region" description="Helical" evidence="12">
    <location>
        <begin position="86"/>
        <end position="109"/>
    </location>
</feature>
<evidence type="ECO:0000256" key="5">
    <source>
        <dbReference type="ARBA" id="ARBA00022679"/>
    </source>
</evidence>
<dbReference type="EC" id="2.4.1.-" evidence="12"/>
<keyword evidence="6 12" id="KW-0812">Transmembrane</keyword>
<comment type="pathway">
    <text evidence="2">Protein modification; protein glycosylation.</text>
</comment>
<comment type="function">
    <text evidence="10">Mannosyltransferase that operates in the biosynthetic pathway of dolichol-linked oligosaccharides, the glycan precursors employed in protein asparagine (N)-glycosylation. The assembly of dolichol-linked oligosaccharides begins on the cytosolic side of the endoplasmic reticulum membrane and finishes in its lumen. The sequential addition of sugars to dolichol pyrophosphate produces dolichol-linked oligosaccharides containing fourteen sugars, including two GlcNAcs, nine mannoses and three glucoses. Once assembled, the oligosaccharide is transferred from the lipid to nascent proteins by oligosaccharyltransferases. In the lumen of the endoplasmic reticulum, adds the eighth mannose residue in an alpha-1,6 linkage onto Man(7)GlcNAc(2)-PP-dolichol to produce Man(8)GlcNAc(2)-PP-dolichol.</text>
</comment>
<name>A0A1E4TKX6_9ASCO</name>
<dbReference type="Proteomes" id="UP000095023">
    <property type="component" value="Unassembled WGS sequence"/>
</dbReference>
<dbReference type="PANTHER" id="PTHR22760:SF1">
    <property type="entry name" value="DOL-P-MAN:MAN(7)GLCNAC(2)-PP-DOL ALPHA-1,6-MANNOSYLTRANSFERASE"/>
    <property type="match status" value="1"/>
</dbReference>
<keyword evidence="8 12" id="KW-1133">Transmembrane helix</keyword>
<feature type="transmembrane region" description="Helical" evidence="12">
    <location>
        <begin position="121"/>
        <end position="145"/>
    </location>
</feature>
<evidence type="ECO:0000256" key="10">
    <source>
        <dbReference type="ARBA" id="ARBA00044721"/>
    </source>
</evidence>
<keyword evidence="4 12" id="KW-0328">Glycosyltransferase</keyword>